<dbReference type="EMBL" id="ASSP01000003">
    <property type="protein sequence ID" value="EOS16617.1"/>
    <property type="molecule type" value="Genomic_DNA"/>
</dbReference>
<sequence length="346" mass="39687">MKITDWIKELLRDDQPRLSYRELQELSEKAERAAGVYNHKELTGLIRRYRKSDEAVGRIALAIAKSEPFYCPESTINRDSIEMMEALADTPFMERHGRRLSDIGPEDATAIHGLLAIYTFMQDEELRKFPKTGMERPAHDEVISAIRILDGQRRNRDITELCELSAYSMLPSRYVMMRYGLERDCDAYRCMEDNITASDNPRALLQAQADMCVAAEKAVENIPGVRLPDFYLENLDRELDRLGRIVVSPDAVNDLVHTGSDFLTKYGLDRDALPEEQSRQAWKAYRELDGRFVRMTGRRPYTEGLSVPLRQKSGNTETEKARTQAARSNHIRNPPPTKGKSRKPSF</sequence>
<evidence type="ECO:0000313" key="2">
    <source>
        <dbReference type="EMBL" id="EOS16617.1"/>
    </source>
</evidence>
<dbReference type="STRING" id="1235788.C802_00296"/>
<proteinExistence type="predicted"/>
<name>R9IDE9_9BACT</name>
<dbReference type="RefSeq" id="WP_016274782.1">
    <property type="nucleotide sequence ID" value="NZ_JANKBR010000030.1"/>
</dbReference>
<evidence type="ECO:0000313" key="3">
    <source>
        <dbReference type="Proteomes" id="UP000014200"/>
    </source>
</evidence>
<dbReference type="OrthoDB" id="1003240at2"/>
<reference evidence="2 3" key="1">
    <citation type="submission" date="2013-04" db="EMBL/GenBank/DDBJ databases">
        <title>The Genome Sequence of Bacteroides massiliensis dnLKV3.</title>
        <authorList>
            <consortium name="The Broad Institute Genomics Platform"/>
            <consortium name="The Broad Institute Genome Sequencing Center for Infectious Disease"/>
            <person name="Earl A."/>
            <person name="Xavier R."/>
            <person name="Kuhn K."/>
            <person name="Stappenbeck T."/>
            <person name="Walker B."/>
            <person name="Young S."/>
            <person name="Zeng Q."/>
            <person name="Gargeya S."/>
            <person name="Fitzgerald M."/>
            <person name="Haas B."/>
            <person name="Abouelleil A."/>
            <person name="Allen A.W."/>
            <person name="Alvarado L."/>
            <person name="Arachchi H.M."/>
            <person name="Berlin A.M."/>
            <person name="Chapman S.B."/>
            <person name="Gainer-Dewar J."/>
            <person name="Goldberg J."/>
            <person name="Griggs A."/>
            <person name="Gujja S."/>
            <person name="Hansen M."/>
            <person name="Howarth C."/>
            <person name="Imamovic A."/>
            <person name="Ireland A."/>
            <person name="Larimer J."/>
            <person name="McCowan C."/>
            <person name="Murphy C."/>
            <person name="Pearson M."/>
            <person name="Poon T.W."/>
            <person name="Priest M."/>
            <person name="Roberts A."/>
            <person name="Saif S."/>
            <person name="Shea T."/>
            <person name="Sisk P."/>
            <person name="Sykes S."/>
            <person name="Wortman J."/>
            <person name="Nusbaum C."/>
            <person name="Birren B."/>
        </authorList>
    </citation>
    <scope>NUCLEOTIDE SEQUENCE [LARGE SCALE GENOMIC DNA]</scope>
    <source>
        <strain evidence="3">dnLKV3</strain>
    </source>
</reference>
<dbReference type="Proteomes" id="UP000014200">
    <property type="component" value="Unassembled WGS sequence"/>
</dbReference>
<organism evidence="2 3">
    <name type="scientific">Phocaeicola sartorii</name>
    <dbReference type="NCBI Taxonomy" id="671267"/>
    <lineage>
        <taxon>Bacteria</taxon>
        <taxon>Pseudomonadati</taxon>
        <taxon>Bacteroidota</taxon>
        <taxon>Bacteroidia</taxon>
        <taxon>Bacteroidales</taxon>
        <taxon>Bacteroidaceae</taxon>
        <taxon>Phocaeicola</taxon>
    </lineage>
</organism>
<accession>R9IDE9</accession>
<dbReference type="PATRIC" id="fig|1235788.3.peg.292"/>
<evidence type="ECO:0000256" key="1">
    <source>
        <dbReference type="SAM" id="MobiDB-lite"/>
    </source>
</evidence>
<feature type="region of interest" description="Disordered" evidence="1">
    <location>
        <begin position="303"/>
        <end position="346"/>
    </location>
</feature>
<gene>
    <name evidence="2" type="ORF">C802_00296</name>
</gene>
<dbReference type="AlphaFoldDB" id="R9IDE9"/>
<protein>
    <submittedName>
        <fullName evidence="2">Uncharacterized protein</fullName>
    </submittedName>
</protein>
<comment type="caution">
    <text evidence="2">The sequence shown here is derived from an EMBL/GenBank/DDBJ whole genome shotgun (WGS) entry which is preliminary data.</text>
</comment>
<keyword evidence="3" id="KW-1185">Reference proteome</keyword>
<dbReference type="HOGENOM" id="CLU_820959_0_0_10"/>